<dbReference type="Proteomes" id="UP000240883">
    <property type="component" value="Unassembled WGS sequence"/>
</dbReference>
<keyword evidence="3" id="KW-1185">Reference proteome</keyword>
<protein>
    <submittedName>
        <fullName evidence="2">Uncharacterized protein</fullName>
    </submittedName>
</protein>
<feature type="chain" id="PRO_5015393799" evidence="1">
    <location>
        <begin position="36"/>
        <end position="115"/>
    </location>
</feature>
<dbReference type="EMBL" id="KZ678131">
    <property type="protein sequence ID" value="PSN71358.1"/>
    <property type="molecule type" value="Genomic_DNA"/>
</dbReference>
<proteinExistence type="predicted"/>
<reference evidence="2 3" key="1">
    <citation type="journal article" date="2018" name="Front. Microbiol.">
        <title>Genome-Wide Analysis of Corynespora cassiicola Leaf Fall Disease Putative Effectors.</title>
        <authorList>
            <person name="Lopez D."/>
            <person name="Ribeiro S."/>
            <person name="Label P."/>
            <person name="Fumanal B."/>
            <person name="Venisse J.S."/>
            <person name="Kohler A."/>
            <person name="de Oliveira R.R."/>
            <person name="Labutti K."/>
            <person name="Lipzen A."/>
            <person name="Lail K."/>
            <person name="Bauer D."/>
            <person name="Ohm R.A."/>
            <person name="Barry K.W."/>
            <person name="Spatafora J."/>
            <person name="Grigoriev I.V."/>
            <person name="Martin F.M."/>
            <person name="Pujade-Renaud V."/>
        </authorList>
    </citation>
    <scope>NUCLEOTIDE SEQUENCE [LARGE SCALE GENOMIC DNA]</scope>
    <source>
        <strain evidence="2 3">Philippines</strain>
    </source>
</reference>
<evidence type="ECO:0000313" key="2">
    <source>
        <dbReference type="EMBL" id="PSN71358.1"/>
    </source>
</evidence>
<evidence type="ECO:0000256" key="1">
    <source>
        <dbReference type="SAM" id="SignalP"/>
    </source>
</evidence>
<dbReference type="AlphaFoldDB" id="A0A2T2P1X6"/>
<name>A0A2T2P1X6_CORCC</name>
<evidence type="ECO:0000313" key="3">
    <source>
        <dbReference type="Proteomes" id="UP000240883"/>
    </source>
</evidence>
<gene>
    <name evidence="2" type="ORF">BS50DRAFT_280755</name>
</gene>
<keyword evidence="1" id="KW-0732">Signal</keyword>
<accession>A0A2T2P1X6</accession>
<feature type="signal peptide" evidence="1">
    <location>
        <begin position="1"/>
        <end position="35"/>
    </location>
</feature>
<sequence length="115" mass="12540">MLCMADARFQKGALAGPTWKVLHLIISLWAWGARQLQPSGVSPPAQCSDKLAGVGPRLHRRIAGLWGASSKGHCAAVELQLEAGNEVPNVDSRLGRELRQFSLIQAMWVRKSNNV</sequence>
<organism evidence="2 3">
    <name type="scientific">Corynespora cassiicola Philippines</name>
    <dbReference type="NCBI Taxonomy" id="1448308"/>
    <lineage>
        <taxon>Eukaryota</taxon>
        <taxon>Fungi</taxon>
        <taxon>Dikarya</taxon>
        <taxon>Ascomycota</taxon>
        <taxon>Pezizomycotina</taxon>
        <taxon>Dothideomycetes</taxon>
        <taxon>Pleosporomycetidae</taxon>
        <taxon>Pleosporales</taxon>
        <taxon>Corynesporascaceae</taxon>
        <taxon>Corynespora</taxon>
    </lineage>
</organism>